<accession>A0ABW5N596</accession>
<reference evidence="2" key="1">
    <citation type="journal article" date="2019" name="Int. J. Syst. Evol. Microbiol.">
        <title>The Global Catalogue of Microorganisms (GCM) 10K type strain sequencing project: providing services to taxonomists for standard genome sequencing and annotation.</title>
        <authorList>
            <consortium name="The Broad Institute Genomics Platform"/>
            <consortium name="The Broad Institute Genome Sequencing Center for Infectious Disease"/>
            <person name="Wu L."/>
            <person name="Ma J."/>
        </authorList>
    </citation>
    <scope>NUCLEOTIDE SEQUENCE [LARGE SCALE GENOMIC DNA]</scope>
    <source>
        <strain evidence="2">KCTC 42423</strain>
    </source>
</reference>
<comment type="caution">
    <text evidence="1">The sequence shown here is derived from an EMBL/GenBank/DDBJ whole genome shotgun (WGS) entry which is preliminary data.</text>
</comment>
<dbReference type="Proteomes" id="UP001597459">
    <property type="component" value="Unassembled WGS sequence"/>
</dbReference>
<name>A0ABW5N596_9FLAO</name>
<sequence>MKIQLLEKEITKEKQRILLVDELDISYEKLVGIAILSNLGQGHIISNSTLAGVEVFPKNFEVDFLQSNYSVAPQKRFFPLQYTAKGKKIELEITDSGKMPVYPYTFRIYLLLSNE</sequence>
<dbReference type="EMBL" id="JBHULX010000004">
    <property type="protein sequence ID" value="MFD2590351.1"/>
    <property type="molecule type" value="Genomic_DNA"/>
</dbReference>
<keyword evidence="2" id="KW-1185">Reference proteome</keyword>
<evidence type="ECO:0000313" key="2">
    <source>
        <dbReference type="Proteomes" id="UP001597459"/>
    </source>
</evidence>
<gene>
    <name evidence="1" type="ORF">ACFSTE_05870</name>
</gene>
<dbReference type="RefSeq" id="WP_378257675.1">
    <property type="nucleotide sequence ID" value="NZ_JBHSJV010000001.1"/>
</dbReference>
<protein>
    <submittedName>
        <fullName evidence="1">Uncharacterized protein</fullName>
    </submittedName>
</protein>
<organism evidence="1 2">
    <name type="scientific">Aquimarina hainanensis</name>
    <dbReference type="NCBI Taxonomy" id="1578017"/>
    <lineage>
        <taxon>Bacteria</taxon>
        <taxon>Pseudomonadati</taxon>
        <taxon>Bacteroidota</taxon>
        <taxon>Flavobacteriia</taxon>
        <taxon>Flavobacteriales</taxon>
        <taxon>Flavobacteriaceae</taxon>
        <taxon>Aquimarina</taxon>
    </lineage>
</organism>
<evidence type="ECO:0000313" key="1">
    <source>
        <dbReference type="EMBL" id="MFD2590351.1"/>
    </source>
</evidence>
<proteinExistence type="predicted"/>